<dbReference type="NCBIfam" id="TIGR01256">
    <property type="entry name" value="modA"/>
    <property type="match status" value="1"/>
</dbReference>
<dbReference type="Proteomes" id="UP001143304">
    <property type="component" value="Unassembled WGS sequence"/>
</dbReference>
<accession>A0ABT3T893</accession>
<keyword evidence="6" id="KW-1185">Reference proteome</keyword>
<dbReference type="InterPro" id="IPR050682">
    <property type="entry name" value="ModA/WtpA"/>
</dbReference>
<evidence type="ECO:0000256" key="1">
    <source>
        <dbReference type="ARBA" id="ARBA00009175"/>
    </source>
</evidence>
<feature type="signal peptide" evidence="4">
    <location>
        <begin position="1"/>
        <end position="17"/>
    </location>
</feature>
<dbReference type="PANTHER" id="PTHR30632:SF14">
    <property type="entry name" value="TUNGSTATE_MOLYBDATE_CHROMATE-BINDING PROTEIN MODA"/>
    <property type="match status" value="1"/>
</dbReference>
<proteinExistence type="inferred from homology"/>
<keyword evidence="2" id="KW-0479">Metal-binding</keyword>
<dbReference type="PANTHER" id="PTHR30632">
    <property type="entry name" value="MOLYBDATE-BINDING PERIPLASMIC PROTEIN"/>
    <property type="match status" value="1"/>
</dbReference>
<keyword evidence="3 4" id="KW-0732">Signal</keyword>
<reference evidence="5" key="1">
    <citation type="submission" date="2019-02" db="EMBL/GenBank/DDBJ databases">
        <authorList>
            <person name="Li S.-H."/>
        </authorList>
    </citation>
    <scope>NUCLEOTIDE SEQUENCE</scope>
    <source>
        <strain evidence="5">IMCC11814</strain>
    </source>
</reference>
<dbReference type="EMBL" id="SHNO01000001">
    <property type="protein sequence ID" value="MCX2978390.1"/>
    <property type="molecule type" value="Genomic_DNA"/>
</dbReference>
<evidence type="ECO:0000313" key="6">
    <source>
        <dbReference type="Proteomes" id="UP001143304"/>
    </source>
</evidence>
<gene>
    <name evidence="5" type="primary">modA</name>
    <name evidence="5" type="ORF">EYC82_13565</name>
</gene>
<evidence type="ECO:0000256" key="3">
    <source>
        <dbReference type="ARBA" id="ARBA00022729"/>
    </source>
</evidence>
<comment type="similarity">
    <text evidence="1">Belongs to the bacterial solute-binding protein ModA family.</text>
</comment>
<evidence type="ECO:0000256" key="2">
    <source>
        <dbReference type="ARBA" id="ARBA00022723"/>
    </source>
</evidence>
<protein>
    <submittedName>
        <fullName evidence="5">Molybdate ABC transporter substrate-binding protein</fullName>
    </submittedName>
</protein>
<evidence type="ECO:0000313" key="5">
    <source>
        <dbReference type="EMBL" id="MCX2978390.1"/>
    </source>
</evidence>
<comment type="caution">
    <text evidence="5">The sequence shown here is derived from an EMBL/GenBank/DDBJ whole genome shotgun (WGS) entry which is preliminary data.</text>
</comment>
<evidence type="ECO:0000256" key="4">
    <source>
        <dbReference type="SAM" id="SignalP"/>
    </source>
</evidence>
<dbReference type="SUPFAM" id="SSF53850">
    <property type="entry name" value="Periplasmic binding protein-like II"/>
    <property type="match status" value="1"/>
</dbReference>
<organism evidence="5 6">
    <name type="scientific">Candidatus Marimicrobium litorale</name>
    <dbReference type="NCBI Taxonomy" id="2518991"/>
    <lineage>
        <taxon>Bacteria</taxon>
        <taxon>Pseudomonadati</taxon>
        <taxon>Pseudomonadota</taxon>
        <taxon>Gammaproteobacteria</taxon>
        <taxon>Cellvibrionales</taxon>
        <taxon>Halieaceae</taxon>
        <taxon>Marimicrobium</taxon>
    </lineage>
</organism>
<dbReference type="InterPro" id="IPR005950">
    <property type="entry name" value="ModA"/>
</dbReference>
<dbReference type="RefSeq" id="WP_279250084.1">
    <property type="nucleotide sequence ID" value="NZ_SHNO01000001.1"/>
</dbReference>
<dbReference type="Pfam" id="PF13531">
    <property type="entry name" value="SBP_bac_11"/>
    <property type="match status" value="1"/>
</dbReference>
<sequence>MRTLALLAILLAPVLRADDTVRVAVATNFKPTLLHLSEQFQSDTGIAVTLSSASTGVLAAQIIHGAPFDVFFAADSTTPEQLYAADNDGLAPFCYAVGRLALVGASDLSALADPGLSLAIANPATAPYGAAAIEVLDRAEFSPGNTRKLVRGNNAIQAYQFWYSGAVDLALVPKSLATDSGAIDVPRAWHASLTQFALIRQQGPAVDAYLKWMRSDTVRDQITQAGYESCP</sequence>
<name>A0ABT3T893_9GAMM</name>
<dbReference type="Gene3D" id="3.40.190.10">
    <property type="entry name" value="Periplasmic binding protein-like II"/>
    <property type="match status" value="2"/>
</dbReference>
<feature type="chain" id="PRO_5047451524" evidence="4">
    <location>
        <begin position="18"/>
        <end position="231"/>
    </location>
</feature>